<evidence type="ECO:0000259" key="5">
    <source>
        <dbReference type="PROSITE" id="PS51005"/>
    </source>
</evidence>
<comment type="caution">
    <text evidence="6">The sequence shown here is derived from an EMBL/GenBank/DDBJ whole genome shotgun (WGS) entry which is preliminary data.</text>
</comment>
<dbReference type="GO" id="GO:0006355">
    <property type="term" value="P:regulation of DNA-templated transcription"/>
    <property type="evidence" value="ECO:0007669"/>
    <property type="project" value="InterPro"/>
</dbReference>
<dbReference type="InterPro" id="IPR003441">
    <property type="entry name" value="NAC-dom"/>
</dbReference>
<accession>A0A811RZ61</accession>
<gene>
    <name evidence="6" type="ORF">NCGR_LOCUS59405</name>
</gene>
<keyword evidence="2" id="KW-0238">DNA-binding</keyword>
<dbReference type="OrthoDB" id="1871428at2759"/>
<feature type="domain" description="NAC" evidence="5">
    <location>
        <begin position="1"/>
        <end position="60"/>
    </location>
</feature>
<evidence type="ECO:0000313" key="6">
    <source>
        <dbReference type="EMBL" id="CAD6335307.1"/>
    </source>
</evidence>
<keyword evidence="3" id="KW-0804">Transcription</keyword>
<dbReference type="EMBL" id="CAJGYO010000018">
    <property type="protein sequence ID" value="CAD6335307.1"/>
    <property type="molecule type" value="Genomic_DNA"/>
</dbReference>
<dbReference type="SUPFAM" id="SSF101941">
    <property type="entry name" value="NAC domain"/>
    <property type="match status" value="1"/>
</dbReference>
<evidence type="ECO:0000256" key="4">
    <source>
        <dbReference type="ARBA" id="ARBA00023242"/>
    </source>
</evidence>
<dbReference type="Pfam" id="PF02365">
    <property type="entry name" value="NAM"/>
    <property type="match status" value="1"/>
</dbReference>
<dbReference type="GO" id="GO:0003677">
    <property type="term" value="F:DNA binding"/>
    <property type="evidence" value="ECO:0007669"/>
    <property type="project" value="UniProtKB-KW"/>
</dbReference>
<dbReference type="Gene3D" id="2.170.150.80">
    <property type="entry name" value="NAC domain"/>
    <property type="match status" value="1"/>
</dbReference>
<dbReference type="Proteomes" id="UP000604825">
    <property type="component" value="Unassembled WGS sequence"/>
</dbReference>
<dbReference type="AlphaFoldDB" id="A0A811RZ61"/>
<evidence type="ECO:0000256" key="2">
    <source>
        <dbReference type="ARBA" id="ARBA00023125"/>
    </source>
</evidence>
<dbReference type="InterPro" id="IPR036093">
    <property type="entry name" value="NAC_dom_sf"/>
</dbReference>
<keyword evidence="1" id="KW-0805">Transcription regulation</keyword>
<sequence length="72" mass="8101">MRCTTDPKHLIGLKKMLVYYEGRVPCGTKTDWGMNEYRLPDATCCNAAGDSSVASSMNKSPKVYIYIILHRT</sequence>
<evidence type="ECO:0000256" key="3">
    <source>
        <dbReference type="ARBA" id="ARBA00023163"/>
    </source>
</evidence>
<reference evidence="6" key="1">
    <citation type="submission" date="2020-10" db="EMBL/GenBank/DDBJ databases">
        <authorList>
            <person name="Han B."/>
            <person name="Lu T."/>
            <person name="Zhao Q."/>
            <person name="Huang X."/>
            <person name="Zhao Y."/>
        </authorList>
    </citation>
    <scope>NUCLEOTIDE SEQUENCE</scope>
</reference>
<evidence type="ECO:0000313" key="7">
    <source>
        <dbReference type="Proteomes" id="UP000604825"/>
    </source>
</evidence>
<dbReference type="PANTHER" id="PTHR31744:SF79">
    <property type="entry name" value="NAC DOMAIN-CONTAINING PROTEIN"/>
    <property type="match status" value="1"/>
</dbReference>
<dbReference type="PANTHER" id="PTHR31744">
    <property type="entry name" value="PROTEIN CUP-SHAPED COTYLEDON 2-RELATED"/>
    <property type="match status" value="1"/>
</dbReference>
<organism evidence="6 7">
    <name type="scientific">Miscanthus lutarioriparius</name>
    <dbReference type="NCBI Taxonomy" id="422564"/>
    <lineage>
        <taxon>Eukaryota</taxon>
        <taxon>Viridiplantae</taxon>
        <taxon>Streptophyta</taxon>
        <taxon>Embryophyta</taxon>
        <taxon>Tracheophyta</taxon>
        <taxon>Spermatophyta</taxon>
        <taxon>Magnoliopsida</taxon>
        <taxon>Liliopsida</taxon>
        <taxon>Poales</taxon>
        <taxon>Poaceae</taxon>
        <taxon>PACMAD clade</taxon>
        <taxon>Panicoideae</taxon>
        <taxon>Andropogonodae</taxon>
        <taxon>Andropogoneae</taxon>
        <taxon>Saccharinae</taxon>
        <taxon>Miscanthus</taxon>
    </lineage>
</organism>
<dbReference type="PROSITE" id="PS51005">
    <property type="entry name" value="NAC"/>
    <property type="match status" value="1"/>
</dbReference>
<keyword evidence="4" id="KW-0539">Nucleus</keyword>
<proteinExistence type="predicted"/>
<protein>
    <recommendedName>
        <fullName evidence="5">NAC domain-containing protein</fullName>
    </recommendedName>
</protein>
<evidence type="ECO:0000256" key="1">
    <source>
        <dbReference type="ARBA" id="ARBA00023015"/>
    </source>
</evidence>
<keyword evidence="7" id="KW-1185">Reference proteome</keyword>
<name>A0A811RZ61_9POAL</name>